<evidence type="ECO:0000259" key="15">
    <source>
        <dbReference type="PROSITE" id="PS50003"/>
    </source>
</evidence>
<reference evidence="16" key="1">
    <citation type="journal article" date="2023" name="Science">
        <title>Genome structures resolve the early diversification of teleost fishes.</title>
        <authorList>
            <person name="Parey E."/>
            <person name="Louis A."/>
            <person name="Montfort J."/>
            <person name="Bouchez O."/>
            <person name="Roques C."/>
            <person name="Iampietro C."/>
            <person name="Lluch J."/>
            <person name="Castinel A."/>
            <person name="Donnadieu C."/>
            <person name="Desvignes T."/>
            <person name="Floi Bucao C."/>
            <person name="Jouanno E."/>
            <person name="Wen M."/>
            <person name="Mejri S."/>
            <person name="Dirks R."/>
            <person name="Jansen H."/>
            <person name="Henkel C."/>
            <person name="Chen W.J."/>
            <person name="Zahm M."/>
            <person name="Cabau C."/>
            <person name="Klopp C."/>
            <person name="Thompson A.W."/>
            <person name="Robinson-Rechavi M."/>
            <person name="Braasch I."/>
            <person name="Lecointre G."/>
            <person name="Bobe J."/>
            <person name="Postlethwait J.H."/>
            <person name="Berthelot C."/>
            <person name="Roest Crollius H."/>
            <person name="Guiguen Y."/>
        </authorList>
    </citation>
    <scope>NUCLEOTIDE SEQUENCE</scope>
    <source>
        <strain evidence="16">NC1722</strain>
    </source>
</reference>
<keyword evidence="4" id="KW-0597">Phosphoprotein</keyword>
<dbReference type="FunFam" id="2.40.10.230:FF:000001">
    <property type="entry name" value="H/ACA ribonucleoprotein complex subunit"/>
    <property type="match status" value="1"/>
</dbReference>
<dbReference type="InterPro" id="IPR051707">
    <property type="entry name" value="PI-Interact_SigTrans_Reg"/>
</dbReference>
<sequence length="485" mass="52957">MSEGSTERSPGDRVGELATLSWYHDNLSRHAAEALLLSNGTDGSYLLRNGRKGASFLALSVRASDSVKHFQVVQKGCCYSFGFNDFACLRDFVSHFANQPLVGSETGTLIVLKYPYPRTVEEPTIYETVRVHTAMQMGLTASDLVASAPSLGTKEGYLVKQGAIVKNWKTRWFTLNRNELKYFKGKKSEEPIRTLDLTACSAVQFDYSKEKMNCFCLVFPERTFYLCAQTGTEADEWLAILQWKLSHIRKELRSAELGESLETDGEEVETAGFHANKIQIIIGQIQDVIPRRWWSRQQRGGLAGAVAAVGEDYGPPEYVVALGEFMHPCEDDIVCRCVTEENKVPYFNAPVYLENKEQIGKVDEIFGQLREFYFSVKLSENMKASSFKKLQKFYVDPMKLLPLQRFLPLPPGVKGPPRGGRGGRGGDRGRGRGGGFRGGFGGRGGGFGGGRGGGFGGGRGGGGGGGGFRGGRGAGGGGRGFRGGR</sequence>
<dbReference type="SMART" id="SM00252">
    <property type="entry name" value="SH2"/>
    <property type="match status" value="1"/>
</dbReference>
<dbReference type="PROSITE" id="PS50001">
    <property type="entry name" value="SH2"/>
    <property type="match status" value="1"/>
</dbReference>
<dbReference type="Gene3D" id="2.40.10.230">
    <property type="entry name" value="Probable tRNA pseudouridine synthase domain"/>
    <property type="match status" value="1"/>
</dbReference>
<dbReference type="GO" id="GO:0005730">
    <property type="term" value="C:nucleolus"/>
    <property type="evidence" value="ECO:0007669"/>
    <property type="project" value="UniProtKB-SubCell"/>
</dbReference>
<feature type="region of interest" description="Disordered" evidence="13">
    <location>
        <begin position="407"/>
        <end position="485"/>
    </location>
</feature>
<dbReference type="Pfam" id="PF00017">
    <property type="entry name" value="SH2"/>
    <property type="match status" value="1"/>
</dbReference>
<evidence type="ECO:0000256" key="6">
    <source>
        <dbReference type="ARBA" id="ARBA00022999"/>
    </source>
</evidence>
<feature type="domain" description="PH" evidence="15">
    <location>
        <begin position="151"/>
        <end position="246"/>
    </location>
</feature>
<dbReference type="GO" id="GO:0003723">
    <property type="term" value="F:RNA binding"/>
    <property type="evidence" value="ECO:0007669"/>
    <property type="project" value="UniProtKB-KW"/>
</dbReference>
<dbReference type="PROSITE" id="PS50003">
    <property type="entry name" value="PH_DOMAIN"/>
    <property type="match status" value="1"/>
</dbReference>
<dbReference type="SUPFAM" id="SSF55550">
    <property type="entry name" value="SH2 domain"/>
    <property type="match status" value="1"/>
</dbReference>
<dbReference type="Gene3D" id="3.30.505.10">
    <property type="entry name" value="SH2 domain"/>
    <property type="match status" value="1"/>
</dbReference>
<dbReference type="GO" id="GO:0001522">
    <property type="term" value="P:pseudouridine synthesis"/>
    <property type="evidence" value="ECO:0007669"/>
    <property type="project" value="InterPro"/>
</dbReference>
<dbReference type="CDD" id="cd10573">
    <property type="entry name" value="PH_DAPP1"/>
    <property type="match status" value="1"/>
</dbReference>
<proteinExistence type="inferred from homology"/>
<dbReference type="PANTHER" id="PTHR14336">
    <property type="entry name" value="TANDEM PH DOMAIN CONTAINING PROTEIN"/>
    <property type="match status" value="1"/>
</dbReference>
<dbReference type="InterPro" id="IPR009000">
    <property type="entry name" value="Transl_B-barrel_sf"/>
</dbReference>
<evidence type="ECO:0000256" key="12">
    <source>
        <dbReference type="PROSITE-ProRule" id="PRU00191"/>
    </source>
</evidence>
<evidence type="ECO:0000313" key="17">
    <source>
        <dbReference type="Proteomes" id="UP001221898"/>
    </source>
</evidence>
<evidence type="ECO:0000256" key="1">
    <source>
        <dbReference type="ARBA" id="ARBA00004604"/>
    </source>
</evidence>
<evidence type="ECO:0000259" key="14">
    <source>
        <dbReference type="PROSITE" id="PS50001"/>
    </source>
</evidence>
<evidence type="ECO:0000256" key="5">
    <source>
        <dbReference type="ARBA" id="ARBA00022884"/>
    </source>
</evidence>
<dbReference type="Pfam" id="PF00169">
    <property type="entry name" value="PH"/>
    <property type="match status" value="1"/>
</dbReference>
<evidence type="ECO:0000256" key="4">
    <source>
        <dbReference type="ARBA" id="ARBA00022553"/>
    </source>
</evidence>
<dbReference type="PRINTS" id="PR00401">
    <property type="entry name" value="SH2DOMAIN"/>
</dbReference>
<keyword evidence="2" id="KW-0690">Ribosome biogenesis</keyword>
<dbReference type="InterPro" id="IPR001849">
    <property type="entry name" value="PH_domain"/>
</dbReference>
<keyword evidence="6 12" id="KW-0727">SH2 domain</keyword>
<dbReference type="InterPro" id="IPR007504">
    <property type="entry name" value="H/ACA_rnp_Gar1/Naf1"/>
</dbReference>
<evidence type="ECO:0000256" key="3">
    <source>
        <dbReference type="ARBA" id="ARBA00022552"/>
    </source>
</evidence>
<dbReference type="PANTHER" id="PTHR14336:SF15">
    <property type="entry name" value="DUAL ADAPTER FOR PHOSPHOTYROSINE AND 3-PHOSPHOTYROSINE AND 3-PHOSPHOINOSITIDE"/>
    <property type="match status" value="1"/>
</dbReference>
<organism evidence="16 17">
    <name type="scientific">Aldrovandia affinis</name>
    <dbReference type="NCBI Taxonomy" id="143900"/>
    <lineage>
        <taxon>Eukaryota</taxon>
        <taxon>Metazoa</taxon>
        <taxon>Chordata</taxon>
        <taxon>Craniata</taxon>
        <taxon>Vertebrata</taxon>
        <taxon>Euteleostomi</taxon>
        <taxon>Actinopterygii</taxon>
        <taxon>Neopterygii</taxon>
        <taxon>Teleostei</taxon>
        <taxon>Notacanthiformes</taxon>
        <taxon>Halosauridae</taxon>
        <taxon>Aldrovandia</taxon>
    </lineage>
</organism>
<protein>
    <recommendedName>
        <fullName evidence="10">H/ACA ribonucleoprotein complex subunit 1</fullName>
    </recommendedName>
    <alternativeName>
        <fullName evidence="11">Nucleolar protein family A member 1</fullName>
    </alternativeName>
</protein>
<dbReference type="GO" id="GO:1990904">
    <property type="term" value="C:ribonucleoprotein complex"/>
    <property type="evidence" value="ECO:0007669"/>
    <property type="project" value="UniProtKB-KW"/>
</dbReference>
<dbReference type="Proteomes" id="UP001221898">
    <property type="component" value="Unassembled WGS sequence"/>
</dbReference>
<dbReference type="SUPFAM" id="SSF50729">
    <property type="entry name" value="PH domain-like"/>
    <property type="match status" value="1"/>
</dbReference>
<keyword evidence="3" id="KW-0698">rRNA processing</keyword>
<dbReference type="FunFam" id="2.30.29.30:FF:000229">
    <property type="entry name" value="Dual adapter for phosphotyrosine and 3-phosphotyrosine and 3-phosphoinositide"/>
    <property type="match status" value="1"/>
</dbReference>
<accession>A0AAD7R614</accession>
<evidence type="ECO:0000256" key="8">
    <source>
        <dbReference type="ARBA" id="ARBA00023274"/>
    </source>
</evidence>
<keyword evidence="17" id="KW-1185">Reference proteome</keyword>
<evidence type="ECO:0000256" key="2">
    <source>
        <dbReference type="ARBA" id="ARBA00022517"/>
    </source>
</evidence>
<evidence type="ECO:0000256" key="13">
    <source>
        <dbReference type="SAM" id="MobiDB-lite"/>
    </source>
</evidence>
<keyword evidence="8" id="KW-0687">Ribonucleoprotein</keyword>
<evidence type="ECO:0000313" key="16">
    <source>
        <dbReference type="EMBL" id="KAJ8366888.1"/>
    </source>
</evidence>
<dbReference type="InterPro" id="IPR011993">
    <property type="entry name" value="PH-like_dom_sf"/>
</dbReference>
<dbReference type="AlphaFoldDB" id="A0AAD7R614"/>
<keyword evidence="5" id="KW-0694">RNA-binding</keyword>
<evidence type="ECO:0000256" key="7">
    <source>
        <dbReference type="ARBA" id="ARBA00023242"/>
    </source>
</evidence>
<feature type="domain" description="SH2" evidence="14">
    <location>
        <begin position="22"/>
        <end position="116"/>
    </location>
</feature>
<dbReference type="GO" id="GO:0006364">
    <property type="term" value="P:rRNA processing"/>
    <property type="evidence" value="ECO:0007669"/>
    <property type="project" value="UniProtKB-KW"/>
</dbReference>
<feature type="compositionally biased region" description="Gly residues" evidence="13">
    <location>
        <begin position="432"/>
        <end position="485"/>
    </location>
</feature>
<dbReference type="Gene3D" id="2.30.29.30">
    <property type="entry name" value="Pleckstrin-homology domain (PH domain)/Phosphotyrosine-binding domain (PTB)"/>
    <property type="match status" value="1"/>
</dbReference>
<comment type="similarity">
    <text evidence="9">Belongs to the GAR1 family.</text>
</comment>
<dbReference type="InterPro" id="IPR000980">
    <property type="entry name" value="SH2"/>
</dbReference>
<comment type="subcellular location">
    <subcellularLocation>
        <location evidence="1">Nucleus</location>
        <location evidence="1">Nucleolus</location>
    </subcellularLocation>
</comment>
<evidence type="ECO:0000256" key="9">
    <source>
        <dbReference type="ARBA" id="ARBA00038293"/>
    </source>
</evidence>
<dbReference type="InterPro" id="IPR038664">
    <property type="entry name" value="Gar1/Naf1_Cbf5-bd_sf"/>
</dbReference>
<dbReference type="InterPro" id="IPR036860">
    <property type="entry name" value="SH2_dom_sf"/>
</dbReference>
<dbReference type="SUPFAM" id="SSF50447">
    <property type="entry name" value="Translation proteins"/>
    <property type="match status" value="1"/>
</dbReference>
<evidence type="ECO:0000256" key="10">
    <source>
        <dbReference type="ARBA" id="ARBA00039384"/>
    </source>
</evidence>
<gene>
    <name evidence="16" type="ORF">AAFF_G00338400</name>
</gene>
<dbReference type="Pfam" id="PF04410">
    <property type="entry name" value="Gar1"/>
    <property type="match status" value="1"/>
</dbReference>
<keyword evidence="7" id="KW-0539">Nucleus</keyword>
<dbReference type="EMBL" id="JAINUG010000531">
    <property type="protein sequence ID" value="KAJ8366888.1"/>
    <property type="molecule type" value="Genomic_DNA"/>
</dbReference>
<name>A0AAD7R614_9TELE</name>
<dbReference type="SMART" id="SM00233">
    <property type="entry name" value="PH"/>
    <property type="match status" value="1"/>
</dbReference>
<comment type="caution">
    <text evidence="16">The sequence shown here is derived from an EMBL/GenBank/DDBJ whole genome shotgun (WGS) entry which is preliminary data.</text>
</comment>
<evidence type="ECO:0000256" key="11">
    <source>
        <dbReference type="ARBA" id="ARBA00041801"/>
    </source>
</evidence>